<dbReference type="Proteomes" id="UP000540266">
    <property type="component" value="Plasmid pBS3d"/>
</dbReference>
<geneLocation type="plasmid" evidence="8 10">
    <name>pBS3d</name>
</geneLocation>
<dbReference type="InterPro" id="IPR050109">
    <property type="entry name" value="HTH-type_TetR-like_transc_reg"/>
</dbReference>
<feature type="domain" description="HTH tetR-type" evidence="6">
    <location>
        <begin position="34"/>
        <end position="94"/>
    </location>
</feature>
<dbReference type="PROSITE" id="PS50977">
    <property type="entry name" value="HTH_TETR_2"/>
    <property type="match status" value="1"/>
</dbReference>
<evidence type="ECO:0000313" key="8">
    <source>
        <dbReference type="EMBL" id="QPK12465.1"/>
    </source>
</evidence>
<proteinExistence type="predicted"/>
<dbReference type="KEGG" id="rpha:AMC79_PD00731"/>
<evidence type="ECO:0000313" key="7">
    <source>
        <dbReference type="EMBL" id="ANL89047.1"/>
    </source>
</evidence>
<keyword evidence="9" id="KW-1185">Reference proteome</keyword>
<feature type="DNA-binding region" description="H-T-H motif" evidence="4">
    <location>
        <begin position="57"/>
        <end position="76"/>
    </location>
</feature>
<evidence type="ECO:0000313" key="9">
    <source>
        <dbReference type="Proteomes" id="UP000078551"/>
    </source>
</evidence>
<feature type="region of interest" description="Disordered" evidence="5">
    <location>
        <begin position="1"/>
        <end position="36"/>
    </location>
</feature>
<dbReference type="InterPro" id="IPR041490">
    <property type="entry name" value="KstR2_TetR_C"/>
</dbReference>
<dbReference type="InterPro" id="IPR009057">
    <property type="entry name" value="Homeodomain-like_sf"/>
</dbReference>
<dbReference type="FunFam" id="1.10.10.60:FF:000141">
    <property type="entry name" value="TetR family transcriptional regulator"/>
    <property type="match status" value="1"/>
</dbReference>
<keyword evidence="1" id="KW-0805">Transcription regulation</keyword>
<dbReference type="Gene3D" id="1.10.357.10">
    <property type="entry name" value="Tetracycline Repressor, domain 2"/>
    <property type="match status" value="1"/>
</dbReference>
<dbReference type="GeneID" id="45961425"/>
<protein>
    <submittedName>
        <fullName evidence="7">TetR family transcriptional regulator protein</fullName>
    </submittedName>
    <submittedName>
        <fullName evidence="8">TetR/AcrR family transcriptional regulator</fullName>
    </submittedName>
</protein>
<keyword evidence="8" id="KW-0614">Plasmid</keyword>
<name>A0A192TNW8_9HYPH</name>
<dbReference type="InterPro" id="IPR036271">
    <property type="entry name" value="Tet_transcr_reg_TetR-rel_C_sf"/>
</dbReference>
<gene>
    <name evidence="7" type="ORF">AMC81_PE00804</name>
    <name evidence="8" type="ORF">HER27_031160</name>
</gene>
<evidence type="ECO:0000256" key="2">
    <source>
        <dbReference type="ARBA" id="ARBA00023125"/>
    </source>
</evidence>
<reference evidence="8 10" key="2">
    <citation type="submission" date="2020-11" db="EMBL/GenBank/DDBJ databases">
        <title>Indigenous Rhizobia Nodulating Common beans in Western Kenya.</title>
        <authorList>
            <person name="Wekesa C.S."/>
            <person name="Oelmueller R."/>
            <person name="Furch A.C."/>
        </authorList>
    </citation>
    <scope>NUCLEOTIDE SEQUENCE [LARGE SCALE GENOMIC DNA]</scope>
    <source>
        <strain evidence="10">BS3</strain>
        <strain evidence="8">S3</strain>
        <plasmid evidence="8 10">pBS3d</plasmid>
    </source>
</reference>
<sequence>MNELARSYREAAPDEEERTPRRTKQTSKASASRSDTRERLLGAAIELFGSRGFDATSMKDIANEVGIKAPAVYNHYKSKEELLAGAVTEALSAFNDAIAAADSSGAAPLERLQSIITAHILYQINHSRIAQANDRLLESGILSKLDPSVRHKVKGMMREHLDRLTNIVEAIPSPVTGSPPEARLTALAIITMCDNVLNWYRPSGSYTPEKICKHFYRLAQSMLLGRTSALES</sequence>
<reference evidence="7 9" key="1">
    <citation type="submission" date="2015-11" db="EMBL/GenBank/DDBJ databases">
        <title>The limits of bacterial species coexistence and the symbiotic plasmid transference in sympatric Rhizobium populations.</title>
        <authorList>
            <person name="Perez-Carrascal O.M."/>
            <person name="VanInsberghe D."/>
            <person name="Juarez S."/>
            <person name="Polz M.F."/>
            <person name="Vinuesa P."/>
            <person name="Gonzalez V."/>
        </authorList>
    </citation>
    <scope>NUCLEOTIDE SEQUENCE [LARGE SCALE GENOMIC DNA]</scope>
    <source>
        <strain evidence="7 9">N771</strain>
        <plasmid evidence="7 9">pRphaN771e</plasmid>
    </source>
</reference>
<evidence type="ECO:0000256" key="3">
    <source>
        <dbReference type="ARBA" id="ARBA00023163"/>
    </source>
</evidence>
<keyword evidence="3" id="KW-0804">Transcription</keyword>
<evidence type="ECO:0000313" key="10">
    <source>
        <dbReference type="Proteomes" id="UP000540266"/>
    </source>
</evidence>
<dbReference type="EMBL" id="CP013573">
    <property type="protein sequence ID" value="ANL89047.1"/>
    <property type="molecule type" value="Genomic_DNA"/>
</dbReference>
<dbReference type="EMBL" id="CP064935">
    <property type="protein sequence ID" value="QPK12465.1"/>
    <property type="molecule type" value="Genomic_DNA"/>
</dbReference>
<feature type="compositionally biased region" description="Basic and acidic residues" evidence="5">
    <location>
        <begin position="1"/>
        <end position="12"/>
    </location>
</feature>
<dbReference type="PRINTS" id="PR00455">
    <property type="entry name" value="HTHTETR"/>
</dbReference>
<evidence type="ECO:0000259" key="6">
    <source>
        <dbReference type="PROSITE" id="PS50977"/>
    </source>
</evidence>
<geneLocation type="plasmid" evidence="7 9">
    <name>pRphaN771e</name>
</geneLocation>
<dbReference type="PANTHER" id="PTHR30055:SF237">
    <property type="entry name" value="TRANSCRIPTIONAL REPRESSOR MCE3R"/>
    <property type="match status" value="1"/>
</dbReference>
<keyword evidence="2 4" id="KW-0238">DNA-binding</keyword>
<dbReference type="GO" id="GO:0000976">
    <property type="term" value="F:transcription cis-regulatory region binding"/>
    <property type="evidence" value="ECO:0007669"/>
    <property type="project" value="TreeGrafter"/>
</dbReference>
<accession>A0A192TNW8</accession>
<dbReference type="Pfam" id="PF17932">
    <property type="entry name" value="TetR_C_24"/>
    <property type="match status" value="1"/>
</dbReference>
<evidence type="ECO:0000256" key="4">
    <source>
        <dbReference type="PROSITE-ProRule" id="PRU00335"/>
    </source>
</evidence>
<evidence type="ECO:0000256" key="1">
    <source>
        <dbReference type="ARBA" id="ARBA00023015"/>
    </source>
</evidence>
<evidence type="ECO:0000256" key="5">
    <source>
        <dbReference type="SAM" id="MobiDB-lite"/>
    </source>
</evidence>
<dbReference type="AlphaFoldDB" id="A0A192TNW8"/>
<dbReference type="RefSeq" id="WP_158000494.1">
    <property type="nucleotide sequence ID" value="NZ_CP013531.1"/>
</dbReference>
<dbReference type="Pfam" id="PF00440">
    <property type="entry name" value="TetR_N"/>
    <property type="match status" value="1"/>
</dbReference>
<dbReference type="SUPFAM" id="SSF48498">
    <property type="entry name" value="Tetracyclin repressor-like, C-terminal domain"/>
    <property type="match status" value="1"/>
</dbReference>
<dbReference type="GO" id="GO:0003700">
    <property type="term" value="F:DNA-binding transcription factor activity"/>
    <property type="evidence" value="ECO:0007669"/>
    <property type="project" value="TreeGrafter"/>
</dbReference>
<dbReference type="PANTHER" id="PTHR30055">
    <property type="entry name" value="HTH-TYPE TRANSCRIPTIONAL REGULATOR RUTR"/>
    <property type="match status" value="1"/>
</dbReference>
<dbReference type="SUPFAM" id="SSF46689">
    <property type="entry name" value="Homeodomain-like"/>
    <property type="match status" value="1"/>
</dbReference>
<dbReference type="Proteomes" id="UP000078551">
    <property type="component" value="Plasmid pRphaN771e"/>
</dbReference>
<organism evidence="8 10">
    <name type="scientific">Rhizobium phaseoli</name>
    <dbReference type="NCBI Taxonomy" id="396"/>
    <lineage>
        <taxon>Bacteria</taxon>
        <taxon>Pseudomonadati</taxon>
        <taxon>Pseudomonadota</taxon>
        <taxon>Alphaproteobacteria</taxon>
        <taxon>Hyphomicrobiales</taxon>
        <taxon>Rhizobiaceae</taxon>
        <taxon>Rhizobium/Agrobacterium group</taxon>
        <taxon>Rhizobium</taxon>
    </lineage>
</organism>
<dbReference type="InterPro" id="IPR001647">
    <property type="entry name" value="HTH_TetR"/>
</dbReference>